<reference evidence="3 4" key="1">
    <citation type="submission" date="2019-02" db="EMBL/GenBank/DDBJ databases">
        <title>Sequencing the genomes of 1000 actinobacteria strains.</title>
        <authorList>
            <person name="Klenk H.-P."/>
        </authorList>
    </citation>
    <scope>NUCLEOTIDE SEQUENCE [LARGE SCALE GENOMIC DNA]</scope>
    <source>
        <strain evidence="3 4">DSM 45779</strain>
    </source>
</reference>
<dbReference type="EMBL" id="SHKL01000001">
    <property type="protein sequence ID" value="RZT87271.1"/>
    <property type="molecule type" value="Genomic_DNA"/>
</dbReference>
<evidence type="ECO:0000313" key="4">
    <source>
        <dbReference type="Proteomes" id="UP000291591"/>
    </source>
</evidence>
<dbReference type="InterPro" id="IPR002645">
    <property type="entry name" value="STAS_dom"/>
</dbReference>
<protein>
    <submittedName>
        <fullName evidence="3">STAS domain-containing protein</fullName>
    </submittedName>
</protein>
<organism evidence="3 4">
    <name type="scientific">Pseudonocardia sediminis</name>
    <dbReference type="NCBI Taxonomy" id="1397368"/>
    <lineage>
        <taxon>Bacteria</taxon>
        <taxon>Bacillati</taxon>
        <taxon>Actinomycetota</taxon>
        <taxon>Actinomycetes</taxon>
        <taxon>Pseudonocardiales</taxon>
        <taxon>Pseudonocardiaceae</taxon>
        <taxon>Pseudonocardia</taxon>
    </lineage>
</organism>
<name>A0A4Q7V1R6_PSEST</name>
<dbReference type="AlphaFoldDB" id="A0A4Q7V1R6"/>
<feature type="domain" description="STAS" evidence="2">
    <location>
        <begin position="31"/>
        <end position="107"/>
    </location>
</feature>
<dbReference type="Proteomes" id="UP000291591">
    <property type="component" value="Unassembled WGS sequence"/>
</dbReference>
<proteinExistence type="predicted"/>
<gene>
    <name evidence="3" type="ORF">EV383_4181</name>
</gene>
<dbReference type="SUPFAM" id="SSF52091">
    <property type="entry name" value="SpoIIaa-like"/>
    <property type="match status" value="1"/>
</dbReference>
<dbReference type="Gene3D" id="3.30.750.24">
    <property type="entry name" value="STAS domain"/>
    <property type="match status" value="1"/>
</dbReference>
<evidence type="ECO:0000256" key="1">
    <source>
        <dbReference type="SAM" id="MobiDB-lite"/>
    </source>
</evidence>
<dbReference type="Pfam" id="PF01740">
    <property type="entry name" value="STAS"/>
    <property type="match status" value="1"/>
</dbReference>
<feature type="region of interest" description="Disordered" evidence="1">
    <location>
        <begin position="164"/>
        <end position="189"/>
    </location>
</feature>
<sequence>MGGDEAARYLQEAHVVRPHDRTALSVRSPDDSLRLIRVTGRLDVGGAATVLRMVSAQLELVAAGHRSVTDLVLDLTGVTGFETAGVTSLRHARFAAGQRGVTVHLCGFDARRHLLPAAAYRVLLDFRSFPSAEVAIETLLDVPPIAVPAQTFIPVVTAVPPPVPPAPVPRPVAVPPAPDPAPTPTVTPA</sequence>
<dbReference type="InterPro" id="IPR036513">
    <property type="entry name" value="STAS_dom_sf"/>
</dbReference>
<evidence type="ECO:0000313" key="3">
    <source>
        <dbReference type="EMBL" id="RZT87271.1"/>
    </source>
</evidence>
<comment type="caution">
    <text evidence="3">The sequence shown here is derived from an EMBL/GenBank/DDBJ whole genome shotgun (WGS) entry which is preliminary data.</text>
</comment>
<dbReference type="PROSITE" id="PS50801">
    <property type="entry name" value="STAS"/>
    <property type="match status" value="1"/>
</dbReference>
<evidence type="ECO:0000259" key="2">
    <source>
        <dbReference type="PROSITE" id="PS50801"/>
    </source>
</evidence>
<accession>A0A4Q7V1R6</accession>
<keyword evidence="4" id="KW-1185">Reference proteome</keyword>